<evidence type="ECO:0000313" key="3">
    <source>
        <dbReference type="EMBL" id="PIR94945.1"/>
    </source>
</evidence>
<sequence length="408" mass="45902">MSAVKLLKWKNKTMKVAIFADNFYPELSGITDSLLLFGRQMAAQGHKIMFVAPYYARRDYNAEQKIIFEKNLHSNISILRLPSIRYPNSLTGQSRIVLPCGLSILPLKNFKPDIIHANSPFGAGLEALLASKVLAVPLVGTNHTPISEFVSSRFLKIVSLRYFIWYYNHCKIITAPCRSLLKEMVKYGFVREKKVLPNPVDLVHFYPLRDGMQKNQYKNDFGLSSFTVLYTGRIANEKHIDIIIKAIAKVKQVIPNISFAIAGHGQSESELKVLVKKLKLQDNVKFFGILASDAFLKLYQASDLFVIMSVAESQSLSLMQAMACGLPVIGAKARALPEYITKQNGLLVAPGDIASLAEKIIYIFQNNQQAVKFGQNGIIDVQQYFVSAIAKKWEKLYVDVIKNYDKKN</sequence>
<dbReference type="PANTHER" id="PTHR45947">
    <property type="entry name" value="SULFOQUINOVOSYL TRANSFERASE SQD2"/>
    <property type="match status" value="1"/>
</dbReference>
<dbReference type="PANTHER" id="PTHR45947:SF3">
    <property type="entry name" value="SULFOQUINOVOSYL TRANSFERASE SQD2"/>
    <property type="match status" value="1"/>
</dbReference>
<organism evidence="3 4">
    <name type="scientific">Candidatus Falkowbacteria bacterium CG10_big_fil_rev_8_21_14_0_10_37_6</name>
    <dbReference type="NCBI Taxonomy" id="1974563"/>
    <lineage>
        <taxon>Bacteria</taxon>
        <taxon>Candidatus Falkowiibacteriota</taxon>
    </lineage>
</organism>
<proteinExistence type="predicted"/>
<gene>
    <name evidence="3" type="ORF">COT95_01420</name>
</gene>
<evidence type="ECO:0000259" key="1">
    <source>
        <dbReference type="Pfam" id="PF00534"/>
    </source>
</evidence>
<dbReference type="SUPFAM" id="SSF53756">
    <property type="entry name" value="UDP-Glycosyltransferase/glycogen phosphorylase"/>
    <property type="match status" value="1"/>
</dbReference>
<feature type="domain" description="Glycosyltransferase subfamily 4-like N-terminal" evidence="2">
    <location>
        <begin position="29"/>
        <end position="202"/>
    </location>
</feature>
<dbReference type="InterPro" id="IPR001296">
    <property type="entry name" value="Glyco_trans_1"/>
</dbReference>
<dbReference type="Pfam" id="PF13439">
    <property type="entry name" value="Glyco_transf_4"/>
    <property type="match status" value="1"/>
</dbReference>
<dbReference type="AlphaFoldDB" id="A0A2H0V782"/>
<evidence type="ECO:0008006" key="5">
    <source>
        <dbReference type="Google" id="ProtNLM"/>
    </source>
</evidence>
<dbReference type="InterPro" id="IPR050194">
    <property type="entry name" value="Glycosyltransferase_grp1"/>
</dbReference>
<evidence type="ECO:0000259" key="2">
    <source>
        <dbReference type="Pfam" id="PF13439"/>
    </source>
</evidence>
<accession>A0A2H0V782</accession>
<dbReference type="Proteomes" id="UP000228614">
    <property type="component" value="Unassembled WGS sequence"/>
</dbReference>
<feature type="domain" description="Glycosyl transferase family 1" evidence="1">
    <location>
        <begin position="219"/>
        <end position="377"/>
    </location>
</feature>
<dbReference type="InterPro" id="IPR028098">
    <property type="entry name" value="Glyco_trans_4-like_N"/>
</dbReference>
<dbReference type="GO" id="GO:0016757">
    <property type="term" value="F:glycosyltransferase activity"/>
    <property type="evidence" value="ECO:0007669"/>
    <property type="project" value="InterPro"/>
</dbReference>
<comment type="caution">
    <text evidence="3">The sequence shown here is derived from an EMBL/GenBank/DDBJ whole genome shotgun (WGS) entry which is preliminary data.</text>
</comment>
<evidence type="ECO:0000313" key="4">
    <source>
        <dbReference type="Proteomes" id="UP000228614"/>
    </source>
</evidence>
<protein>
    <recommendedName>
        <fullName evidence="5">Glycosyltransferase family 4 protein</fullName>
    </recommendedName>
</protein>
<dbReference type="Pfam" id="PF00534">
    <property type="entry name" value="Glycos_transf_1"/>
    <property type="match status" value="1"/>
</dbReference>
<name>A0A2H0V782_9BACT</name>
<dbReference type="EMBL" id="PFAN01000073">
    <property type="protein sequence ID" value="PIR94945.1"/>
    <property type="molecule type" value="Genomic_DNA"/>
</dbReference>
<reference evidence="4" key="1">
    <citation type="submission" date="2017-09" db="EMBL/GenBank/DDBJ databases">
        <title>Depth-based differentiation of microbial function through sediment-hosted aquifers and enrichment of novel symbionts in the deep terrestrial subsurface.</title>
        <authorList>
            <person name="Probst A.J."/>
            <person name="Ladd B."/>
            <person name="Jarett J.K."/>
            <person name="Geller-Mcgrath D.E."/>
            <person name="Sieber C.M.K."/>
            <person name="Emerson J.B."/>
            <person name="Anantharaman K."/>
            <person name="Thomas B.C."/>
            <person name="Malmstrom R."/>
            <person name="Stieglmeier M."/>
            <person name="Klingl A."/>
            <person name="Woyke T."/>
            <person name="Ryan C.M."/>
            <person name="Banfield J.F."/>
        </authorList>
    </citation>
    <scope>NUCLEOTIDE SEQUENCE [LARGE SCALE GENOMIC DNA]</scope>
</reference>
<dbReference type="Gene3D" id="3.40.50.2000">
    <property type="entry name" value="Glycogen Phosphorylase B"/>
    <property type="match status" value="2"/>
</dbReference>